<accession>A0A098THF5</accession>
<dbReference type="InterPro" id="IPR001623">
    <property type="entry name" value="DnaJ_domain"/>
</dbReference>
<dbReference type="PROSITE" id="PS50005">
    <property type="entry name" value="TPR"/>
    <property type="match status" value="1"/>
</dbReference>
<protein>
    <submittedName>
        <fullName evidence="5">Molecular chaperone DnaJ</fullName>
    </submittedName>
</protein>
<keyword evidence="1" id="KW-0143">Chaperone</keyword>
<dbReference type="InterPro" id="IPR019734">
    <property type="entry name" value="TPR_rpt"/>
</dbReference>
<dbReference type="PRINTS" id="PR00625">
    <property type="entry name" value="JDOMAIN"/>
</dbReference>
<evidence type="ECO:0000256" key="2">
    <source>
        <dbReference type="PROSITE-ProRule" id="PRU00339"/>
    </source>
</evidence>
<organism evidence="5 6">
    <name type="scientific">Neosynechococcus sphagnicola sy1</name>
    <dbReference type="NCBI Taxonomy" id="1497020"/>
    <lineage>
        <taxon>Bacteria</taxon>
        <taxon>Bacillati</taxon>
        <taxon>Cyanobacteriota</taxon>
        <taxon>Cyanophyceae</taxon>
        <taxon>Neosynechococcales</taxon>
        <taxon>Neosynechococcaceae</taxon>
        <taxon>Neosynechococcus</taxon>
    </lineage>
</organism>
<evidence type="ECO:0000313" key="5">
    <source>
        <dbReference type="EMBL" id="KGF71514.1"/>
    </source>
</evidence>
<dbReference type="STRING" id="1497020.DO97_17965"/>
<evidence type="ECO:0000256" key="3">
    <source>
        <dbReference type="SAM" id="MobiDB-lite"/>
    </source>
</evidence>
<dbReference type="Pfam" id="PF00226">
    <property type="entry name" value="DnaJ"/>
    <property type="match status" value="1"/>
</dbReference>
<dbReference type="CDD" id="cd06257">
    <property type="entry name" value="DnaJ"/>
    <property type="match status" value="1"/>
</dbReference>
<dbReference type="Gene3D" id="1.25.40.10">
    <property type="entry name" value="Tetratricopeptide repeat domain"/>
    <property type="match status" value="1"/>
</dbReference>
<feature type="region of interest" description="Disordered" evidence="3">
    <location>
        <begin position="64"/>
        <end position="95"/>
    </location>
</feature>
<feature type="domain" description="J" evidence="4">
    <location>
        <begin position="5"/>
        <end position="62"/>
    </location>
</feature>
<dbReference type="SUPFAM" id="SSF48452">
    <property type="entry name" value="TPR-like"/>
    <property type="match status" value="1"/>
</dbReference>
<gene>
    <name evidence="5" type="ORF">DO97_17965</name>
</gene>
<dbReference type="InterPro" id="IPR051938">
    <property type="entry name" value="Apopto_cytoskel_mod"/>
</dbReference>
<dbReference type="OrthoDB" id="9779889at2"/>
<feature type="repeat" description="TPR" evidence="2">
    <location>
        <begin position="152"/>
        <end position="185"/>
    </location>
</feature>
<dbReference type="SUPFAM" id="SSF46565">
    <property type="entry name" value="Chaperone J-domain"/>
    <property type="match status" value="1"/>
</dbReference>
<dbReference type="InterPro" id="IPR036869">
    <property type="entry name" value="J_dom_sf"/>
</dbReference>
<comment type="caution">
    <text evidence="5">The sequence shown here is derived from an EMBL/GenBank/DDBJ whole genome shotgun (WGS) entry which is preliminary data.</text>
</comment>
<dbReference type="Gene3D" id="1.10.287.110">
    <property type="entry name" value="DnaJ domain"/>
    <property type="match status" value="1"/>
</dbReference>
<dbReference type="SMART" id="SM00271">
    <property type="entry name" value="DnaJ"/>
    <property type="match status" value="1"/>
</dbReference>
<dbReference type="InterPro" id="IPR011990">
    <property type="entry name" value="TPR-like_helical_dom_sf"/>
</dbReference>
<dbReference type="Proteomes" id="UP000030170">
    <property type="component" value="Unassembled WGS sequence"/>
</dbReference>
<keyword evidence="6" id="KW-1185">Reference proteome</keyword>
<dbReference type="EMBL" id="JJML01000068">
    <property type="protein sequence ID" value="KGF71514.1"/>
    <property type="molecule type" value="Genomic_DNA"/>
</dbReference>
<dbReference type="AlphaFoldDB" id="A0A098THF5"/>
<name>A0A098THF5_9CYAN</name>
<dbReference type="PANTHER" id="PTHR44145:SF3">
    <property type="entry name" value="DNAJ HOMOLOG SUBFAMILY A MEMBER 3, MITOCHONDRIAL"/>
    <property type="match status" value="1"/>
</dbReference>
<keyword evidence="2" id="KW-0802">TPR repeat</keyword>
<feature type="compositionally biased region" description="Polar residues" evidence="3">
    <location>
        <begin position="64"/>
        <end position="77"/>
    </location>
</feature>
<proteinExistence type="predicted"/>
<dbReference type="RefSeq" id="WP_036536551.1">
    <property type="nucleotide sequence ID" value="NZ_JJML01000068.1"/>
</dbReference>
<reference evidence="5 6" key="1">
    <citation type="journal article" date="2014" name="Mol. Ecol.">
        <title>Evolution of Synechococcus.</title>
        <authorList>
            <person name="Dvorak P."/>
            <person name="Casamatta D."/>
            <person name="Hasler P."/>
            <person name="Poulickova A."/>
            <person name="Ondrej V."/>
            <person name="Sanges R."/>
        </authorList>
    </citation>
    <scope>NUCLEOTIDE SEQUENCE [LARGE SCALE GENOMIC DNA]</scope>
    <source>
        <strain evidence="5 6">CAUP A 1101</strain>
    </source>
</reference>
<evidence type="ECO:0000256" key="1">
    <source>
        <dbReference type="ARBA" id="ARBA00023186"/>
    </source>
</evidence>
<evidence type="ECO:0000259" key="4">
    <source>
        <dbReference type="PROSITE" id="PS50076"/>
    </source>
</evidence>
<dbReference type="PROSITE" id="PS50076">
    <property type="entry name" value="DNAJ_2"/>
    <property type="match status" value="1"/>
</dbReference>
<dbReference type="SMART" id="SM00028">
    <property type="entry name" value="TPR"/>
    <property type="match status" value="1"/>
</dbReference>
<sequence>MNLADCYQLLELKVGASFADIKASYRRLARQYHPDVNQNDHQAKEKFIALAEAYQYLLRFAQPSETPMPGSSKQPAVSTPHRPPTKVRVTTQAKPTTAEQANLSALENQLKQSSYQQLQYLLKSQRFPRAIALIEGLAQRLPQDPEVRQWQAITYQRLGRYLVSQRQLDKARIYLKKALRTDPHNRSLWAEVEQDFRRIEQVY</sequence>
<dbReference type="PANTHER" id="PTHR44145">
    <property type="entry name" value="DNAJ HOMOLOG SUBFAMILY A MEMBER 3, MITOCHONDRIAL"/>
    <property type="match status" value="1"/>
</dbReference>
<evidence type="ECO:0000313" key="6">
    <source>
        <dbReference type="Proteomes" id="UP000030170"/>
    </source>
</evidence>